<dbReference type="PANTHER" id="PTHR46558:SF4">
    <property type="entry name" value="DNA-BIDING PHAGE PROTEIN"/>
    <property type="match status" value="1"/>
</dbReference>
<dbReference type="PANTHER" id="PTHR46558">
    <property type="entry name" value="TRACRIPTIONAL REGULATORY PROTEIN-RELATED-RELATED"/>
    <property type="match status" value="1"/>
</dbReference>
<dbReference type="Pfam" id="PF01381">
    <property type="entry name" value="HTH_3"/>
    <property type="match status" value="1"/>
</dbReference>
<keyword evidence="1" id="KW-0238">DNA-binding</keyword>
<evidence type="ECO:0000256" key="1">
    <source>
        <dbReference type="ARBA" id="ARBA00023125"/>
    </source>
</evidence>
<sequence length="123" mass="14083">MFNSQAFGMKLKELRELNDYSMLSLGRKIGTSASRIKSWEMGESVPSASWIVKLSGVLQVSADELLLNVLEESVEQKEDKDKFKKRKVLLRDIHLLLPELNKQDLLELYTLAELKAMQKELTS</sequence>
<comment type="caution">
    <text evidence="3">The sequence shown here is derived from an EMBL/GenBank/DDBJ whole genome shotgun (WGS) entry which is preliminary data.</text>
</comment>
<dbReference type="PROSITE" id="PS50943">
    <property type="entry name" value="HTH_CROC1"/>
    <property type="match status" value="1"/>
</dbReference>
<dbReference type="SUPFAM" id="SSF47413">
    <property type="entry name" value="lambda repressor-like DNA-binding domains"/>
    <property type="match status" value="1"/>
</dbReference>
<feature type="domain" description="HTH cro/C1-type" evidence="2">
    <location>
        <begin position="11"/>
        <end position="65"/>
    </location>
</feature>
<dbReference type="CDD" id="cd00093">
    <property type="entry name" value="HTH_XRE"/>
    <property type="match status" value="1"/>
</dbReference>
<evidence type="ECO:0000313" key="3">
    <source>
        <dbReference type="EMBL" id="MBK3495560.1"/>
    </source>
</evidence>
<proteinExistence type="predicted"/>
<dbReference type="Proteomes" id="UP000618943">
    <property type="component" value="Unassembled WGS sequence"/>
</dbReference>
<protein>
    <submittedName>
        <fullName evidence="3">Helix-turn-helix transcriptional regulator</fullName>
    </submittedName>
</protein>
<dbReference type="EMBL" id="JAEOAH010000015">
    <property type="protein sequence ID" value="MBK3495560.1"/>
    <property type="molecule type" value="Genomic_DNA"/>
</dbReference>
<dbReference type="RefSeq" id="WP_100795016.1">
    <property type="nucleotide sequence ID" value="NZ_JAEOAH010000015.1"/>
</dbReference>
<keyword evidence="4" id="KW-1185">Reference proteome</keyword>
<name>A0ABS1H814_9BACL</name>
<dbReference type="SMART" id="SM00530">
    <property type="entry name" value="HTH_XRE"/>
    <property type="match status" value="1"/>
</dbReference>
<dbReference type="InterPro" id="IPR001387">
    <property type="entry name" value="Cro/C1-type_HTH"/>
</dbReference>
<dbReference type="InterPro" id="IPR010982">
    <property type="entry name" value="Lambda_DNA-bd_dom_sf"/>
</dbReference>
<organism evidence="3 4">
    <name type="scientific">Viridibacillus soli</name>
    <dbReference type="NCBI Taxonomy" id="2798301"/>
    <lineage>
        <taxon>Bacteria</taxon>
        <taxon>Bacillati</taxon>
        <taxon>Bacillota</taxon>
        <taxon>Bacilli</taxon>
        <taxon>Bacillales</taxon>
        <taxon>Caryophanaceae</taxon>
        <taxon>Viridibacillus</taxon>
    </lineage>
</organism>
<evidence type="ECO:0000259" key="2">
    <source>
        <dbReference type="PROSITE" id="PS50943"/>
    </source>
</evidence>
<dbReference type="Gene3D" id="1.10.260.40">
    <property type="entry name" value="lambda repressor-like DNA-binding domains"/>
    <property type="match status" value="1"/>
</dbReference>
<accession>A0ABS1H814</accession>
<gene>
    <name evidence="3" type="ORF">JFL43_11985</name>
</gene>
<evidence type="ECO:0000313" key="4">
    <source>
        <dbReference type="Proteomes" id="UP000618943"/>
    </source>
</evidence>
<reference evidence="3 4" key="1">
    <citation type="submission" date="2020-12" db="EMBL/GenBank/DDBJ databases">
        <title>YIM B01967 draft genome.</title>
        <authorList>
            <person name="Yan X."/>
        </authorList>
    </citation>
    <scope>NUCLEOTIDE SEQUENCE [LARGE SCALE GENOMIC DNA]</scope>
    <source>
        <strain evidence="3 4">YIM B01967</strain>
    </source>
</reference>